<dbReference type="KEGG" id="vg:18559810"/>
<dbReference type="EMBL" id="GU580942">
    <property type="protein sequence ID" value="ADD81098.1"/>
    <property type="molecule type" value="Genomic_DNA"/>
</dbReference>
<gene>
    <name evidence="1" type="ORF">Poco6gene100</name>
</gene>
<dbReference type="GeneID" id="18559810"/>
<accession>D4P7W8</accession>
<sequence length="257" mass="29125">MSTDIINAELGRVLNEIRTTLLGEFTKMAAPEGTFDERSTHSMLVEYIDICRKYRDEAKPKQYFTNDEVKVRVSDMHEFMDSYLRSLGVDYPTTGIFMKAERVKEVLEEHVSQAENRAREEAICLDSTLRTLGVDDIPESVPDKWQKVSHVTRQIMADVNGDLPKTKPYLNDLEHFLGIHKISVTTEGRKDDIVQATRELVMATMSPTNSQRVVELKDILNRVLVVVGGVPDPNETVRDLGKRTLDMVKKTLGVDAT</sequence>
<protein>
    <submittedName>
        <fullName evidence="1">Gp100</fullName>
    </submittedName>
</protein>
<evidence type="ECO:0000313" key="1">
    <source>
        <dbReference type="EMBL" id="ADD81098.1"/>
    </source>
</evidence>
<organism evidence="1 2">
    <name type="scientific">Rhodococcus phage ReqiPoco6</name>
    <dbReference type="NCBI Taxonomy" id="691964"/>
    <lineage>
        <taxon>Viruses</taxon>
        <taxon>Duplodnaviria</taxon>
        <taxon>Heunggongvirae</taxon>
        <taxon>Uroviricota</taxon>
        <taxon>Caudoviricetes</taxon>
        <taxon>Pepyhexavirus</taxon>
        <taxon>Pepyhexavirus poco6</taxon>
    </lineage>
</organism>
<dbReference type="Proteomes" id="UP000001057">
    <property type="component" value="Segment"/>
</dbReference>
<reference evidence="1 2" key="1">
    <citation type="journal article" date="2011" name="Appl. Environ. Microbiol.">
        <title>Genomic and functional analyses of Rhodococcus equi phages ReqiPepy6, ReqiPoco6, ReqiPine5, and ReqiDocB7.</title>
        <authorList>
            <person name="Summer E.J."/>
            <person name="Liu M."/>
            <person name="Gill J.J."/>
            <person name="Grant M."/>
            <person name="Chan-Cortes T.N."/>
            <person name="Ferguson L."/>
            <person name="Janes C."/>
            <person name="Lange K."/>
            <person name="Bertoli M."/>
            <person name="Moore C."/>
            <person name="Orchard R.C."/>
            <person name="Cohen N."/>
            <person name="Young R."/>
        </authorList>
    </citation>
    <scope>NUCLEOTIDE SEQUENCE [LARGE SCALE GENOMIC DNA]</scope>
</reference>
<name>D4P7W8_9CAUD</name>
<dbReference type="OrthoDB" id="36138at10239"/>
<proteinExistence type="predicted"/>
<dbReference type="RefSeq" id="YP_009012681.1">
    <property type="nucleotide sequence ID" value="NC_023694.1"/>
</dbReference>
<evidence type="ECO:0000313" key="2">
    <source>
        <dbReference type="Proteomes" id="UP000001057"/>
    </source>
</evidence>
<keyword evidence="2" id="KW-1185">Reference proteome</keyword>